<gene>
    <name evidence="1" type="ORF">R3Q16_08260</name>
</gene>
<reference evidence="1 2" key="1">
    <citation type="submission" date="2023-10" db="EMBL/GenBank/DDBJ databases">
        <title>Development of a sustainable strategy for remediation of hydrocarbon-contaminated territories based on the waste exchange concept.</title>
        <authorList>
            <person name="Krivoruchko A."/>
        </authorList>
    </citation>
    <scope>NUCLEOTIDE SEQUENCE [LARGE SCALE GENOMIC DNA]</scope>
    <source>
        <strain evidence="1 2">IEGM 1203</strain>
    </source>
</reference>
<keyword evidence="2" id="KW-1185">Reference proteome</keyword>
<dbReference type="RefSeq" id="WP_317541197.1">
    <property type="nucleotide sequence ID" value="NZ_JAWLKB010000003.1"/>
</dbReference>
<proteinExistence type="predicted"/>
<accession>A0ABU4BQS8</accession>
<name>A0ABU4BQS8_RHOGO</name>
<sequence length="70" mass="7779">MPESRRSVWFDTTGTHCNWLIPDWAAVAEDYDAAHLSLHGYLTTPGIAISLSATNVRRFWVDGIPIPHSG</sequence>
<evidence type="ECO:0000313" key="1">
    <source>
        <dbReference type="EMBL" id="MDV6266594.1"/>
    </source>
</evidence>
<protein>
    <submittedName>
        <fullName evidence="1">Uncharacterized protein</fullName>
    </submittedName>
</protein>
<comment type="caution">
    <text evidence="1">The sequence shown here is derived from an EMBL/GenBank/DDBJ whole genome shotgun (WGS) entry which is preliminary data.</text>
</comment>
<dbReference type="Proteomes" id="UP001185927">
    <property type="component" value="Unassembled WGS sequence"/>
</dbReference>
<organism evidence="1 2">
    <name type="scientific">Rhodococcus globerulus</name>
    <dbReference type="NCBI Taxonomy" id="33008"/>
    <lineage>
        <taxon>Bacteria</taxon>
        <taxon>Bacillati</taxon>
        <taxon>Actinomycetota</taxon>
        <taxon>Actinomycetes</taxon>
        <taxon>Mycobacteriales</taxon>
        <taxon>Nocardiaceae</taxon>
        <taxon>Rhodococcus</taxon>
    </lineage>
</organism>
<evidence type="ECO:0000313" key="2">
    <source>
        <dbReference type="Proteomes" id="UP001185927"/>
    </source>
</evidence>
<dbReference type="EMBL" id="JAWLKB010000003">
    <property type="protein sequence ID" value="MDV6266594.1"/>
    <property type="molecule type" value="Genomic_DNA"/>
</dbReference>